<keyword evidence="1" id="KW-0472">Membrane</keyword>
<keyword evidence="1" id="KW-1133">Transmembrane helix</keyword>
<feature type="domain" description="Thioredoxin" evidence="2">
    <location>
        <begin position="29"/>
        <end position="155"/>
    </location>
</feature>
<protein>
    <recommendedName>
        <fullName evidence="2">Thioredoxin domain-containing protein</fullName>
    </recommendedName>
</protein>
<comment type="caution">
    <text evidence="3">The sequence shown here is derived from an EMBL/GenBank/DDBJ whole genome shotgun (WGS) entry which is preliminary data.</text>
</comment>
<evidence type="ECO:0000313" key="4">
    <source>
        <dbReference type="Proteomes" id="UP000177328"/>
    </source>
</evidence>
<reference evidence="3 4" key="1">
    <citation type="journal article" date="2016" name="Nat. Commun.">
        <title>Thousands of microbial genomes shed light on interconnected biogeochemical processes in an aquifer system.</title>
        <authorList>
            <person name="Anantharaman K."/>
            <person name="Brown C.T."/>
            <person name="Hug L.A."/>
            <person name="Sharon I."/>
            <person name="Castelle C.J."/>
            <person name="Probst A.J."/>
            <person name="Thomas B.C."/>
            <person name="Singh A."/>
            <person name="Wilkins M.J."/>
            <person name="Karaoz U."/>
            <person name="Brodie E.L."/>
            <person name="Williams K.H."/>
            <person name="Hubbard S.S."/>
            <person name="Banfield J.F."/>
        </authorList>
    </citation>
    <scope>NUCLEOTIDE SEQUENCE [LARGE SCALE GENOMIC DNA]</scope>
</reference>
<dbReference type="SUPFAM" id="SSF52833">
    <property type="entry name" value="Thioredoxin-like"/>
    <property type="match status" value="1"/>
</dbReference>
<evidence type="ECO:0000313" key="3">
    <source>
        <dbReference type="EMBL" id="OGE41126.1"/>
    </source>
</evidence>
<dbReference type="CDD" id="cd02947">
    <property type="entry name" value="TRX_family"/>
    <property type="match status" value="1"/>
</dbReference>
<proteinExistence type="predicted"/>
<dbReference type="InterPro" id="IPR036249">
    <property type="entry name" value="Thioredoxin-like_sf"/>
</dbReference>
<organism evidence="3 4">
    <name type="scientific">Candidatus Daviesbacteria bacterium RIFCSPHIGHO2_02_FULL_43_12</name>
    <dbReference type="NCBI Taxonomy" id="1797776"/>
    <lineage>
        <taxon>Bacteria</taxon>
        <taxon>Candidatus Daviesiibacteriota</taxon>
    </lineage>
</organism>
<gene>
    <name evidence="3" type="ORF">A3D25_01150</name>
</gene>
<dbReference type="InterPro" id="IPR013766">
    <property type="entry name" value="Thioredoxin_domain"/>
</dbReference>
<dbReference type="Gene3D" id="3.40.30.10">
    <property type="entry name" value="Glutaredoxin"/>
    <property type="match status" value="1"/>
</dbReference>
<accession>A0A1F5KJL7</accession>
<evidence type="ECO:0000259" key="2">
    <source>
        <dbReference type="PROSITE" id="PS51352"/>
    </source>
</evidence>
<name>A0A1F5KJL7_9BACT</name>
<sequence length="155" mass="17248">MKNPIVIFVIIAVVAVLGIGTYALFQNSSQSNSTSKDAAVIEPTDATTSSRYVEYSKSALNNAANNRRVLFFYASWCPICKPADANFTQNVSKIPEDVTLIRVNYEDTETDQEEKDLAKKYGIIYQHTFVQIDSAGKEVTKWNGGQIEELLSNIK</sequence>
<dbReference type="AlphaFoldDB" id="A0A1F5KJL7"/>
<dbReference type="Pfam" id="PF00085">
    <property type="entry name" value="Thioredoxin"/>
    <property type="match status" value="1"/>
</dbReference>
<dbReference type="EMBL" id="MFDD01000002">
    <property type="protein sequence ID" value="OGE41126.1"/>
    <property type="molecule type" value="Genomic_DNA"/>
</dbReference>
<keyword evidence="1" id="KW-0812">Transmembrane</keyword>
<dbReference type="Proteomes" id="UP000177328">
    <property type="component" value="Unassembled WGS sequence"/>
</dbReference>
<evidence type="ECO:0000256" key="1">
    <source>
        <dbReference type="SAM" id="Phobius"/>
    </source>
</evidence>
<dbReference type="PROSITE" id="PS51352">
    <property type="entry name" value="THIOREDOXIN_2"/>
    <property type="match status" value="1"/>
</dbReference>
<feature type="transmembrane region" description="Helical" evidence="1">
    <location>
        <begin position="6"/>
        <end position="25"/>
    </location>
</feature>